<dbReference type="RefSeq" id="WP_382417992.1">
    <property type="nucleotide sequence ID" value="NZ_AP031500.1"/>
</dbReference>
<accession>A0ABV7HV56</accession>
<evidence type="ECO:0000313" key="1">
    <source>
        <dbReference type="EMBL" id="MFC3156658.1"/>
    </source>
</evidence>
<sequence>MTATLIPDIAELIPHQAPMVLVDSITAWDEHHIICHATSHIERDNPLRDDGRLSVFAGVEYAAQALAAHARLREPGLPPKRGMIATASKLTPCCQWLDEHTGTLTIRVELLASNLTSSMCQFHITCGATDILSGQLTALTAEP</sequence>
<proteinExistence type="predicted"/>
<reference evidence="2" key="1">
    <citation type="journal article" date="2019" name="Int. J. Syst. Evol. Microbiol.">
        <title>The Global Catalogue of Microorganisms (GCM) 10K type strain sequencing project: providing services to taxonomists for standard genome sequencing and annotation.</title>
        <authorList>
            <consortium name="The Broad Institute Genomics Platform"/>
            <consortium name="The Broad Institute Genome Sequencing Center for Infectious Disease"/>
            <person name="Wu L."/>
            <person name="Ma J."/>
        </authorList>
    </citation>
    <scope>NUCLEOTIDE SEQUENCE [LARGE SCALE GENOMIC DNA]</scope>
    <source>
        <strain evidence="2">KCTC 52141</strain>
    </source>
</reference>
<keyword evidence="2" id="KW-1185">Reference proteome</keyword>
<comment type="caution">
    <text evidence="1">The sequence shown here is derived from an EMBL/GenBank/DDBJ whole genome shotgun (WGS) entry which is preliminary data.</text>
</comment>
<evidence type="ECO:0008006" key="3">
    <source>
        <dbReference type="Google" id="ProtNLM"/>
    </source>
</evidence>
<evidence type="ECO:0000313" key="2">
    <source>
        <dbReference type="Proteomes" id="UP001595548"/>
    </source>
</evidence>
<gene>
    <name evidence="1" type="ORF">ACFOEB_15715</name>
</gene>
<dbReference type="Pfam" id="PF22817">
    <property type="entry name" value="ApeP-like"/>
    <property type="match status" value="1"/>
</dbReference>
<name>A0ABV7HV56_9GAMM</name>
<dbReference type="EMBL" id="JBHRTL010000031">
    <property type="protein sequence ID" value="MFC3156658.1"/>
    <property type="molecule type" value="Genomic_DNA"/>
</dbReference>
<dbReference type="SUPFAM" id="SSF54637">
    <property type="entry name" value="Thioesterase/thiol ester dehydrase-isomerase"/>
    <property type="match status" value="1"/>
</dbReference>
<organism evidence="1 2">
    <name type="scientific">Gilvimarinus japonicus</name>
    <dbReference type="NCBI Taxonomy" id="1796469"/>
    <lineage>
        <taxon>Bacteria</taxon>
        <taxon>Pseudomonadati</taxon>
        <taxon>Pseudomonadota</taxon>
        <taxon>Gammaproteobacteria</taxon>
        <taxon>Cellvibrionales</taxon>
        <taxon>Cellvibrionaceae</taxon>
        <taxon>Gilvimarinus</taxon>
    </lineage>
</organism>
<dbReference type="Gene3D" id="3.10.129.10">
    <property type="entry name" value="Hotdog Thioesterase"/>
    <property type="match status" value="1"/>
</dbReference>
<dbReference type="Proteomes" id="UP001595548">
    <property type="component" value="Unassembled WGS sequence"/>
</dbReference>
<protein>
    <recommendedName>
        <fullName evidence="3">3-hydroxylacyl-ACP dehydratase</fullName>
    </recommendedName>
</protein>
<dbReference type="InterPro" id="IPR029069">
    <property type="entry name" value="HotDog_dom_sf"/>
</dbReference>
<dbReference type="InterPro" id="IPR016776">
    <property type="entry name" value="ApeP-like_dehydratase"/>
</dbReference>